<dbReference type="InterPro" id="IPR018643">
    <property type="entry name" value="DUF2069_membrane"/>
</dbReference>
<dbReference type="KEGG" id="tbv:H9L17_11915"/>
<reference evidence="2 3" key="1">
    <citation type="submission" date="2020-08" db="EMBL/GenBank/DDBJ databases">
        <title>Genome sequence of Thermomonas brevis KACC 16975T.</title>
        <authorList>
            <person name="Hyun D.-W."/>
            <person name="Bae J.-W."/>
        </authorList>
    </citation>
    <scope>NUCLEOTIDE SEQUENCE [LARGE SCALE GENOMIC DNA]</scope>
    <source>
        <strain evidence="2 3">KACC 16975</strain>
    </source>
</reference>
<dbReference type="RefSeq" id="WP_187569657.1">
    <property type="nucleotide sequence ID" value="NZ_CP060711.1"/>
</dbReference>
<dbReference type="AlphaFoldDB" id="A0A7G9QRB5"/>
<dbReference type="Proteomes" id="UP000515977">
    <property type="component" value="Chromosome"/>
</dbReference>
<name>A0A7G9QRB5_9GAMM</name>
<gene>
    <name evidence="2" type="ORF">H9L17_11915</name>
</gene>
<keyword evidence="1" id="KW-0472">Membrane</keyword>
<organism evidence="2 3">
    <name type="scientific">Thermomonas brevis</name>
    <dbReference type="NCBI Taxonomy" id="215691"/>
    <lineage>
        <taxon>Bacteria</taxon>
        <taxon>Pseudomonadati</taxon>
        <taxon>Pseudomonadota</taxon>
        <taxon>Gammaproteobacteria</taxon>
        <taxon>Lysobacterales</taxon>
        <taxon>Lysobacteraceae</taxon>
        <taxon>Thermomonas</taxon>
    </lineage>
</organism>
<feature type="transmembrane region" description="Helical" evidence="1">
    <location>
        <begin position="57"/>
        <end position="74"/>
    </location>
</feature>
<keyword evidence="1" id="KW-0812">Transmembrane</keyword>
<sequence length="112" mass="12515">MTPRRYLALCLFALAALFVAWSLHNNHLWAGLTVFALPPVLLGLAALRGWHRAGFTAAMLALLWFSHGVMMLWSEPALRLFALAETVLALLIVHAACLPGMRARREQRRTPE</sequence>
<keyword evidence="3" id="KW-1185">Reference proteome</keyword>
<feature type="transmembrane region" description="Helical" evidence="1">
    <location>
        <begin position="80"/>
        <end position="101"/>
    </location>
</feature>
<protein>
    <submittedName>
        <fullName evidence="2">DUF2069 domain-containing protein</fullName>
    </submittedName>
</protein>
<evidence type="ECO:0000313" key="2">
    <source>
        <dbReference type="EMBL" id="QNN45890.1"/>
    </source>
</evidence>
<accession>A0A7G9QRB5</accession>
<feature type="transmembrane region" description="Helical" evidence="1">
    <location>
        <begin position="32"/>
        <end position="50"/>
    </location>
</feature>
<evidence type="ECO:0000313" key="3">
    <source>
        <dbReference type="Proteomes" id="UP000515977"/>
    </source>
</evidence>
<dbReference type="EMBL" id="CP060711">
    <property type="protein sequence ID" value="QNN45890.1"/>
    <property type="molecule type" value="Genomic_DNA"/>
</dbReference>
<dbReference type="Pfam" id="PF09842">
    <property type="entry name" value="DUF2069"/>
    <property type="match status" value="1"/>
</dbReference>
<keyword evidence="1" id="KW-1133">Transmembrane helix</keyword>
<evidence type="ECO:0000256" key="1">
    <source>
        <dbReference type="SAM" id="Phobius"/>
    </source>
</evidence>
<proteinExistence type="predicted"/>